<keyword evidence="2" id="KW-1185">Reference proteome</keyword>
<sequence length="214" mass="24900">MEAESLWIKLLKAKYDTTHKIWKGILSCKDVLAKGMCFAVGDGSNIDFWKDPWVPFLPGFRPTPKRERALDYNLVSNFIVKPDWIWNSEKLRSSFDEESVNHILKIQISPHHCHDRWVWAPTSKGEFSVKSAYLTDQQARFSSSSPCSKEDILPVREVLCRRFPIDDVSCPLCGTYLESTWHLFMESVLMDLLWFSRNKVLFDKSEIVPKDLLL</sequence>
<evidence type="ECO:0000313" key="1">
    <source>
        <dbReference type="EMBL" id="KAK9287510.1"/>
    </source>
</evidence>
<gene>
    <name evidence="1" type="ORF">L1049_015931</name>
</gene>
<dbReference type="AlphaFoldDB" id="A0AAP0S5M0"/>
<accession>A0AAP0S5M0</accession>
<reference evidence="1 2" key="1">
    <citation type="journal article" date="2024" name="Plant J.">
        <title>Genome sequences and population genomics reveal climatic adaptation and genomic divergence between two closely related sweetgum species.</title>
        <authorList>
            <person name="Xu W.Q."/>
            <person name="Ren C.Q."/>
            <person name="Zhang X.Y."/>
            <person name="Comes H.P."/>
            <person name="Liu X.H."/>
            <person name="Li Y.G."/>
            <person name="Kettle C.J."/>
            <person name="Jalonen R."/>
            <person name="Gaisberger H."/>
            <person name="Ma Y.Z."/>
            <person name="Qiu Y.X."/>
        </authorList>
    </citation>
    <scope>NUCLEOTIDE SEQUENCE [LARGE SCALE GENOMIC DNA]</scope>
    <source>
        <strain evidence="1">Hangzhou</strain>
    </source>
</reference>
<evidence type="ECO:0000313" key="2">
    <source>
        <dbReference type="Proteomes" id="UP001415857"/>
    </source>
</evidence>
<proteinExistence type="predicted"/>
<dbReference type="PANTHER" id="PTHR36617:SF15">
    <property type="entry name" value="REVERSE TRANSCRIPTASE ZINC-BINDING DOMAIN-CONTAINING PROTEIN"/>
    <property type="match status" value="1"/>
</dbReference>
<dbReference type="PANTHER" id="PTHR36617">
    <property type="entry name" value="PROTEIN, PUTATIVE-RELATED"/>
    <property type="match status" value="1"/>
</dbReference>
<organism evidence="1 2">
    <name type="scientific">Liquidambar formosana</name>
    <name type="common">Formosan gum</name>
    <dbReference type="NCBI Taxonomy" id="63359"/>
    <lineage>
        <taxon>Eukaryota</taxon>
        <taxon>Viridiplantae</taxon>
        <taxon>Streptophyta</taxon>
        <taxon>Embryophyta</taxon>
        <taxon>Tracheophyta</taxon>
        <taxon>Spermatophyta</taxon>
        <taxon>Magnoliopsida</taxon>
        <taxon>eudicotyledons</taxon>
        <taxon>Gunneridae</taxon>
        <taxon>Pentapetalae</taxon>
        <taxon>Saxifragales</taxon>
        <taxon>Altingiaceae</taxon>
        <taxon>Liquidambar</taxon>
    </lineage>
</organism>
<protein>
    <submittedName>
        <fullName evidence="1">Uncharacterized protein</fullName>
    </submittedName>
</protein>
<name>A0AAP0S5M0_LIQFO</name>
<dbReference type="EMBL" id="JBBPBK010000004">
    <property type="protein sequence ID" value="KAK9287510.1"/>
    <property type="molecule type" value="Genomic_DNA"/>
</dbReference>
<dbReference type="Proteomes" id="UP001415857">
    <property type="component" value="Unassembled WGS sequence"/>
</dbReference>
<comment type="caution">
    <text evidence="1">The sequence shown here is derived from an EMBL/GenBank/DDBJ whole genome shotgun (WGS) entry which is preliminary data.</text>
</comment>